<dbReference type="PROSITE" id="PS51318">
    <property type="entry name" value="TAT"/>
    <property type="match status" value="1"/>
</dbReference>
<dbReference type="EMBL" id="JABXXR010000032">
    <property type="protein sequence ID" value="NVN40226.1"/>
    <property type="molecule type" value="Genomic_DNA"/>
</dbReference>
<evidence type="ECO:0000313" key="1">
    <source>
        <dbReference type="EMBL" id="NVN40226.1"/>
    </source>
</evidence>
<dbReference type="InterPro" id="IPR006311">
    <property type="entry name" value="TAT_signal"/>
</dbReference>
<organism evidence="1 2">
    <name type="scientific">Ameyamaea chiangmaiensis</name>
    <dbReference type="NCBI Taxonomy" id="442969"/>
    <lineage>
        <taxon>Bacteria</taxon>
        <taxon>Pseudomonadati</taxon>
        <taxon>Pseudomonadota</taxon>
        <taxon>Alphaproteobacteria</taxon>
        <taxon>Acetobacterales</taxon>
        <taxon>Acetobacteraceae</taxon>
        <taxon>Ameyamaea</taxon>
    </lineage>
</organism>
<dbReference type="RefSeq" id="WP_176613198.1">
    <property type="nucleotide sequence ID" value="NZ_JABXXR010000032.1"/>
</dbReference>
<name>A0A850PD63_9PROT</name>
<keyword evidence="2" id="KW-1185">Reference proteome</keyword>
<sequence>MPSDTPNRPRSPLSRRHLLRLGALGAVVMPVAAARRATARGHAGDMLVAPSGDIASPALIVGGGRDSKVAHWADTLSDPLTQALKAPQPIDITTSSGRDGVTAANLFDARVTPDGNTALIVPGSAILASLAGDARVHFDFSRWVPLIVGQADTIVIGRADFHRSLRNLLRDRPVRVGVSTPTGLELPTLVALSLLGVRPVPVAGLATPESALDALNTNAVDVIQVPRAAVPDDRLAQLAQAGYPALFTLERSGAAADNNAAASSLPSFPAFYGQFHSRPPQAPLANGLRAISIAASTSLAVVLPMLTTPSLVAEWRFATHAACATLEREAAREGMSLYTGQNGATAYADANPDLTAQLAIKRWIAAREPEWRMG</sequence>
<protein>
    <recommendedName>
        <fullName evidence="3">Tripartite-type tricarboxylate transporter, receptor component TctC</fullName>
    </recommendedName>
</protein>
<accession>A0A850PD63</accession>
<reference evidence="1 2" key="1">
    <citation type="submission" date="2020-06" db="EMBL/GenBank/DDBJ databases">
        <title>Description of novel acetic acid bacteria.</title>
        <authorList>
            <person name="Sombolestani A."/>
        </authorList>
    </citation>
    <scope>NUCLEOTIDE SEQUENCE [LARGE SCALE GENOMIC DNA]</scope>
    <source>
        <strain evidence="1 2">LMG 27010</strain>
    </source>
</reference>
<gene>
    <name evidence="1" type="ORF">HUK82_06550</name>
</gene>
<dbReference type="AlphaFoldDB" id="A0A850PD63"/>
<proteinExistence type="predicted"/>
<dbReference type="Proteomes" id="UP000585665">
    <property type="component" value="Unassembled WGS sequence"/>
</dbReference>
<evidence type="ECO:0000313" key="2">
    <source>
        <dbReference type="Proteomes" id="UP000585665"/>
    </source>
</evidence>
<evidence type="ECO:0008006" key="3">
    <source>
        <dbReference type="Google" id="ProtNLM"/>
    </source>
</evidence>
<comment type="caution">
    <text evidence="1">The sequence shown here is derived from an EMBL/GenBank/DDBJ whole genome shotgun (WGS) entry which is preliminary data.</text>
</comment>